<proteinExistence type="predicted"/>
<evidence type="ECO:0000313" key="2">
    <source>
        <dbReference type="EMBL" id="KAG0568424.1"/>
    </source>
</evidence>
<protein>
    <submittedName>
        <fullName evidence="2">Uncharacterized protein</fullName>
    </submittedName>
</protein>
<keyword evidence="3" id="KW-1185">Reference proteome</keyword>
<dbReference type="EMBL" id="CM026427">
    <property type="protein sequence ID" value="KAG0568424.1"/>
    <property type="molecule type" value="Genomic_DNA"/>
</dbReference>
<feature type="compositionally biased region" description="Polar residues" evidence="1">
    <location>
        <begin position="91"/>
        <end position="122"/>
    </location>
</feature>
<dbReference type="AlphaFoldDB" id="A0A8T0HDP1"/>
<evidence type="ECO:0000313" key="3">
    <source>
        <dbReference type="Proteomes" id="UP000822688"/>
    </source>
</evidence>
<dbReference type="Proteomes" id="UP000822688">
    <property type="component" value="Chromosome 6"/>
</dbReference>
<gene>
    <name evidence="2" type="ORF">KC19_6G018800</name>
</gene>
<evidence type="ECO:0000256" key="1">
    <source>
        <dbReference type="SAM" id="MobiDB-lite"/>
    </source>
</evidence>
<feature type="region of interest" description="Disordered" evidence="1">
    <location>
        <begin position="69"/>
        <end position="122"/>
    </location>
</feature>
<name>A0A8T0HDP1_CERPU</name>
<sequence>MLSSAIVSNDPRFRDKLLSTIMIRGGAVSTIAPNAAILSNIVSIVFCRGEHRSTVIICGGAISHHDPIDAGPLPIPTLSSPSKKPPKPEPHTSNTDSTPRTPQLKAKTTNATTVLLKTEPLQ</sequence>
<accession>A0A8T0HDP1</accession>
<reference evidence="2 3" key="1">
    <citation type="submission" date="2020-06" db="EMBL/GenBank/DDBJ databases">
        <title>WGS assembly of Ceratodon purpureus strain R40.</title>
        <authorList>
            <person name="Carey S.B."/>
            <person name="Jenkins J."/>
            <person name="Shu S."/>
            <person name="Lovell J.T."/>
            <person name="Sreedasyam A."/>
            <person name="Maumus F."/>
            <person name="Tiley G.P."/>
            <person name="Fernandez-Pozo N."/>
            <person name="Barry K."/>
            <person name="Chen C."/>
            <person name="Wang M."/>
            <person name="Lipzen A."/>
            <person name="Daum C."/>
            <person name="Saski C.A."/>
            <person name="Payton A.C."/>
            <person name="Mcbreen J.C."/>
            <person name="Conrad R.E."/>
            <person name="Kollar L.M."/>
            <person name="Olsson S."/>
            <person name="Huttunen S."/>
            <person name="Landis J.B."/>
            <person name="Wickett N.J."/>
            <person name="Johnson M.G."/>
            <person name="Rensing S.A."/>
            <person name="Grimwood J."/>
            <person name="Schmutz J."/>
            <person name="Mcdaniel S.F."/>
        </authorList>
    </citation>
    <scope>NUCLEOTIDE SEQUENCE [LARGE SCALE GENOMIC DNA]</scope>
    <source>
        <strain evidence="2 3">R40</strain>
    </source>
</reference>
<organism evidence="2 3">
    <name type="scientific">Ceratodon purpureus</name>
    <name type="common">Fire moss</name>
    <name type="synonym">Dicranum purpureum</name>
    <dbReference type="NCBI Taxonomy" id="3225"/>
    <lineage>
        <taxon>Eukaryota</taxon>
        <taxon>Viridiplantae</taxon>
        <taxon>Streptophyta</taxon>
        <taxon>Embryophyta</taxon>
        <taxon>Bryophyta</taxon>
        <taxon>Bryophytina</taxon>
        <taxon>Bryopsida</taxon>
        <taxon>Dicranidae</taxon>
        <taxon>Pseudoditrichales</taxon>
        <taxon>Ditrichaceae</taxon>
        <taxon>Ceratodon</taxon>
    </lineage>
</organism>
<comment type="caution">
    <text evidence="2">The sequence shown here is derived from an EMBL/GenBank/DDBJ whole genome shotgun (WGS) entry which is preliminary data.</text>
</comment>